<dbReference type="InterPro" id="IPR036249">
    <property type="entry name" value="Thioredoxin-like_sf"/>
</dbReference>
<dbReference type="CDD" id="cd02964">
    <property type="entry name" value="TryX_like_family"/>
    <property type="match status" value="1"/>
</dbReference>
<dbReference type="GO" id="GO:0007600">
    <property type="term" value="P:sensory perception"/>
    <property type="evidence" value="ECO:0007669"/>
    <property type="project" value="InterPro"/>
</dbReference>
<evidence type="ECO:0000259" key="1">
    <source>
        <dbReference type="PROSITE" id="PS51352"/>
    </source>
</evidence>
<dbReference type="SUPFAM" id="SSF52833">
    <property type="entry name" value="Thioredoxin-like"/>
    <property type="match status" value="1"/>
</dbReference>
<dbReference type="GO" id="GO:0045494">
    <property type="term" value="P:photoreceptor cell maintenance"/>
    <property type="evidence" value="ECO:0007669"/>
    <property type="project" value="InterPro"/>
</dbReference>
<organism evidence="2">
    <name type="scientific">Hyalomma excavatum</name>
    <dbReference type="NCBI Taxonomy" id="257692"/>
    <lineage>
        <taxon>Eukaryota</taxon>
        <taxon>Metazoa</taxon>
        <taxon>Ecdysozoa</taxon>
        <taxon>Arthropoda</taxon>
        <taxon>Chelicerata</taxon>
        <taxon>Arachnida</taxon>
        <taxon>Acari</taxon>
        <taxon>Parasitiformes</taxon>
        <taxon>Ixodida</taxon>
        <taxon>Ixodoidea</taxon>
        <taxon>Ixodidae</taxon>
        <taxon>Hyalomminae</taxon>
        <taxon>Hyalomma</taxon>
    </lineage>
</organism>
<reference evidence="2" key="1">
    <citation type="journal article" date="2017" name="Ticks Tick Borne Dis.">
        <title>An insight into the sialome of Hyalomma excavatum.</title>
        <authorList>
            <person name="Ribeiro J.M."/>
            <person name="Slovak M."/>
            <person name="Francischetti I.M."/>
        </authorList>
    </citation>
    <scope>NUCLEOTIDE SEQUENCE</scope>
    <source>
        <strain evidence="2">Samish</strain>
        <tissue evidence="2">Salivary glands</tissue>
    </source>
</reference>
<dbReference type="Pfam" id="PF13905">
    <property type="entry name" value="Thioredoxin_8"/>
    <property type="match status" value="1"/>
</dbReference>
<dbReference type="EMBL" id="GEFH01003336">
    <property type="protein sequence ID" value="JAP65245.1"/>
    <property type="molecule type" value="mRNA"/>
</dbReference>
<dbReference type="PROSITE" id="PS51352">
    <property type="entry name" value="THIOREDOXIN_2"/>
    <property type="match status" value="1"/>
</dbReference>
<evidence type="ECO:0000313" key="2">
    <source>
        <dbReference type="EMBL" id="JAP65245.1"/>
    </source>
</evidence>
<accession>A0A131XGE3</accession>
<feature type="domain" description="Thioredoxin" evidence="1">
    <location>
        <begin position="1"/>
        <end position="144"/>
    </location>
</feature>
<protein>
    <recommendedName>
        <fullName evidence="1">Thioredoxin domain-containing protein</fullName>
    </recommendedName>
</protein>
<dbReference type="Gene3D" id="3.40.30.10">
    <property type="entry name" value="Glutaredoxin"/>
    <property type="match status" value="1"/>
</dbReference>
<dbReference type="PANTHER" id="PTHR46762">
    <property type="entry name" value="NUCLEOREDOXIN-LIKE PROTEIN 2"/>
    <property type="match status" value="1"/>
</dbReference>
<dbReference type="AlphaFoldDB" id="A0A131XGE3"/>
<sequence>MDMLAGKTLIKADGSEHPVEEVLRDVKLVALYFSAHWCPPCRHFTPILADAYADVKESLPCAQVIFVSLDHSKEDMMHYMEDCHGDWYAIPYEDPCREEMAKKYVTGIPTLIVFKTDGTVITSSGRIEIQDEGPQAFRKWADMV</sequence>
<proteinExistence type="evidence at transcript level"/>
<dbReference type="InterPro" id="IPR029519">
    <property type="entry name" value="RdCVF2"/>
</dbReference>
<name>A0A131XGE3_9ACAR</name>
<dbReference type="InterPro" id="IPR013766">
    <property type="entry name" value="Thioredoxin_domain"/>
</dbReference>
<dbReference type="PANTHER" id="PTHR46762:SF1">
    <property type="entry name" value="NUCLEOREDOXIN-LIKE PROTEIN 2"/>
    <property type="match status" value="1"/>
</dbReference>
<dbReference type="InterPro" id="IPR012336">
    <property type="entry name" value="Thioredoxin-like_fold"/>
</dbReference>